<evidence type="ECO:0000313" key="3">
    <source>
        <dbReference type="Proteomes" id="UP000195859"/>
    </source>
</evidence>
<evidence type="ECO:0000313" key="2">
    <source>
        <dbReference type="EMBL" id="OUQ75538.1"/>
    </source>
</evidence>
<name>A0A1Y4QC09_9LACO</name>
<proteinExistence type="predicted"/>
<dbReference type="EMBL" id="NFLZ01000017">
    <property type="protein sequence ID" value="OUQ75538.1"/>
    <property type="molecule type" value="Genomic_DNA"/>
</dbReference>
<dbReference type="Proteomes" id="UP000195859">
    <property type="component" value="Unassembled WGS sequence"/>
</dbReference>
<comment type="caution">
    <text evidence="2">The sequence shown here is derived from an EMBL/GenBank/DDBJ whole genome shotgun (WGS) entry which is preliminary data.</text>
</comment>
<organism evidence="2 3">
    <name type="scientific">Lactobacillus gallinarum</name>
    <dbReference type="NCBI Taxonomy" id="52242"/>
    <lineage>
        <taxon>Bacteria</taxon>
        <taxon>Bacillati</taxon>
        <taxon>Bacillota</taxon>
        <taxon>Bacilli</taxon>
        <taxon>Lactobacillales</taxon>
        <taxon>Lactobacillaceae</taxon>
        <taxon>Lactobacillus</taxon>
    </lineage>
</organism>
<reference evidence="3 4" key="1">
    <citation type="submission" date="2017-04" db="EMBL/GenBank/DDBJ databases">
        <title>Function of individual gut microbiota members based on whole genome sequencing of pure cultures obtained from chicken caecum.</title>
        <authorList>
            <person name="Medvecky M."/>
            <person name="Cejkova D."/>
            <person name="Polansky O."/>
            <person name="Karasova D."/>
            <person name="Kubasova T."/>
            <person name="Cizek A."/>
            <person name="Rychlik I."/>
        </authorList>
    </citation>
    <scope>NUCLEOTIDE SEQUENCE [LARGE SCALE GENOMIC DNA]</scope>
    <source>
        <strain evidence="3">An101</strain>
        <strain evidence="4">An115</strain>
    </source>
</reference>
<reference evidence="2" key="2">
    <citation type="journal article" date="2018" name="BMC Genomics">
        <title>Whole genome sequencing and function prediction of 133 gut anaerobes isolated from chicken caecum in pure cultures.</title>
        <authorList>
            <person name="Medvecky M."/>
            <person name="Cejkova D."/>
            <person name="Polansky O."/>
            <person name="Karasova D."/>
            <person name="Kubasova T."/>
            <person name="Cizek A."/>
            <person name="Rychlik I."/>
        </authorList>
    </citation>
    <scope>NUCLEOTIDE SEQUENCE</scope>
    <source>
        <strain evidence="2">An101</strain>
        <strain evidence="1">An115</strain>
    </source>
</reference>
<dbReference type="Proteomes" id="UP000196293">
    <property type="component" value="Unassembled WGS sequence"/>
</dbReference>
<evidence type="ECO:0000313" key="1">
    <source>
        <dbReference type="EMBL" id="OUQ58345.1"/>
    </source>
</evidence>
<accession>A0A1Y4QC09</accession>
<protein>
    <submittedName>
        <fullName evidence="2">Uncharacterized protein</fullName>
    </submittedName>
</protein>
<evidence type="ECO:0000313" key="4">
    <source>
        <dbReference type="Proteomes" id="UP000196293"/>
    </source>
</evidence>
<dbReference type="AlphaFoldDB" id="A0A1Y4QC09"/>
<keyword evidence="4" id="KW-1185">Reference proteome</keyword>
<gene>
    <name evidence="2" type="ORF">B5E44_06985</name>
    <name evidence="1" type="ORF">B5E59_00700</name>
</gene>
<sequence length="69" mass="7769">MVALSAQVINTHQWLTPLEDQNNNVASLNEGDTSVSFKDPSEVYATLQSVNTLTDNYLAILNNFRKVKW</sequence>
<dbReference type="EMBL" id="NFLS01000001">
    <property type="protein sequence ID" value="OUQ58345.1"/>
    <property type="molecule type" value="Genomic_DNA"/>
</dbReference>